<gene>
    <name evidence="2" type="ORF">MM817_01569</name>
</gene>
<dbReference type="EMBL" id="JALBUF010000004">
    <property type="protein sequence ID" value="MCI0183296.1"/>
    <property type="molecule type" value="Genomic_DNA"/>
</dbReference>
<comment type="caution">
    <text evidence="2">The sequence shown here is derived from an EMBL/GenBank/DDBJ whole genome shotgun (WGS) entry which is preliminary data.</text>
</comment>
<proteinExistence type="predicted"/>
<protein>
    <recommendedName>
        <fullName evidence="4">DUF3892 domain-containing protein</fullName>
    </recommendedName>
</protein>
<organism evidence="2 3">
    <name type="scientific">Sulfoacidibacillus ferrooxidans</name>
    <dbReference type="NCBI Taxonomy" id="2005001"/>
    <lineage>
        <taxon>Bacteria</taxon>
        <taxon>Bacillati</taxon>
        <taxon>Bacillota</taxon>
        <taxon>Bacilli</taxon>
        <taxon>Bacillales</taxon>
        <taxon>Alicyclobacillaceae</taxon>
        <taxon>Sulfoacidibacillus</taxon>
    </lineage>
</organism>
<dbReference type="RefSeq" id="WP_241713382.1">
    <property type="nucleotide sequence ID" value="NZ_JALBUF010000004.1"/>
</dbReference>
<feature type="region of interest" description="Disordered" evidence="1">
    <location>
        <begin position="56"/>
        <end position="76"/>
    </location>
</feature>
<name>A0A9X2AEN6_9BACL</name>
<keyword evidence="3" id="KW-1185">Reference proteome</keyword>
<evidence type="ECO:0008006" key="4">
    <source>
        <dbReference type="Google" id="ProtNLM"/>
    </source>
</evidence>
<dbReference type="Proteomes" id="UP001139263">
    <property type="component" value="Unassembled WGS sequence"/>
</dbReference>
<accession>A0A9X2AEN6</accession>
<reference evidence="2" key="1">
    <citation type="submission" date="2022-03" db="EMBL/GenBank/DDBJ databases">
        <title>Draft Genome Sequence of Firmicute Strain S0AB, a Heterotrophic Iron/Sulfur-Oxidizing Extreme Acidophile.</title>
        <authorList>
            <person name="Vergara E."/>
            <person name="Pakostova E."/>
            <person name="Johnson D.B."/>
            <person name="Holmes D.S."/>
        </authorList>
    </citation>
    <scope>NUCLEOTIDE SEQUENCE</scope>
    <source>
        <strain evidence="2">S0AB</strain>
    </source>
</reference>
<evidence type="ECO:0000256" key="1">
    <source>
        <dbReference type="SAM" id="MobiDB-lite"/>
    </source>
</evidence>
<sequence>MGDKIVGVRKNQLGEISMVKLNNGKIVTLDEVRQMASDGFIDSLSEIDEHGNWTIDQSYGDATPQSGNNLDLLPGF</sequence>
<dbReference type="AlphaFoldDB" id="A0A9X2AEN6"/>
<evidence type="ECO:0000313" key="3">
    <source>
        <dbReference type="Proteomes" id="UP001139263"/>
    </source>
</evidence>
<evidence type="ECO:0000313" key="2">
    <source>
        <dbReference type="EMBL" id="MCI0183296.1"/>
    </source>
</evidence>